<organism evidence="2 3">
    <name type="scientific">Fibrella aquatilis</name>
    <dbReference type="NCBI Taxonomy" id="2817059"/>
    <lineage>
        <taxon>Bacteria</taxon>
        <taxon>Pseudomonadati</taxon>
        <taxon>Bacteroidota</taxon>
        <taxon>Cytophagia</taxon>
        <taxon>Cytophagales</taxon>
        <taxon>Spirosomataceae</taxon>
        <taxon>Fibrella</taxon>
    </lineage>
</organism>
<feature type="transmembrane region" description="Helical" evidence="1">
    <location>
        <begin position="52"/>
        <end position="72"/>
    </location>
</feature>
<evidence type="ECO:0000313" key="2">
    <source>
        <dbReference type="EMBL" id="MBO0932356.1"/>
    </source>
</evidence>
<dbReference type="RefSeq" id="WP_207336319.1">
    <property type="nucleotide sequence ID" value="NZ_JAFMYU010000011.1"/>
</dbReference>
<gene>
    <name evidence="2" type="ORF">J2I48_15200</name>
</gene>
<name>A0A939G5P3_9BACT</name>
<dbReference type="EMBL" id="JAFMYU010000011">
    <property type="protein sequence ID" value="MBO0932356.1"/>
    <property type="molecule type" value="Genomic_DNA"/>
</dbReference>
<feature type="transmembrane region" description="Helical" evidence="1">
    <location>
        <begin position="12"/>
        <end position="32"/>
    </location>
</feature>
<sequence length="172" mass="19320">MRAGSFFVRTWRILSILGFVGSLYSNYISFPVDVAVRFNGIGQAVQYVGRETIFYLSIGIFLLVYVITNAVIKLFPKLPAERIPNPNPVKWQGYRQELVAVYINWFLALAAAFNTILGLGLMVLSFLNRSDRTNVGPADYAWLLPMSTFILAAVVVSLPIRLLMKPPVEYVP</sequence>
<keyword evidence="1" id="KW-0812">Transmembrane</keyword>
<dbReference type="Proteomes" id="UP000664795">
    <property type="component" value="Unassembled WGS sequence"/>
</dbReference>
<reference evidence="2 3" key="1">
    <citation type="submission" date="2021-03" db="EMBL/GenBank/DDBJ databases">
        <title>Fibrella sp. HMF5036 genome sequencing and assembly.</title>
        <authorList>
            <person name="Kang H."/>
            <person name="Kim H."/>
            <person name="Bae S."/>
            <person name="Joh K."/>
        </authorList>
    </citation>
    <scope>NUCLEOTIDE SEQUENCE [LARGE SCALE GENOMIC DNA]</scope>
    <source>
        <strain evidence="2 3">HMF5036</strain>
    </source>
</reference>
<keyword evidence="3" id="KW-1185">Reference proteome</keyword>
<accession>A0A939G5P3</accession>
<comment type="caution">
    <text evidence="2">The sequence shown here is derived from an EMBL/GenBank/DDBJ whole genome shotgun (WGS) entry which is preliminary data.</text>
</comment>
<proteinExistence type="predicted"/>
<feature type="transmembrane region" description="Helical" evidence="1">
    <location>
        <begin position="140"/>
        <end position="160"/>
    </location>
</feature>
<evidence type="ECO:0000313" key="3">
    <source>
        <dbReference type="Proteomes" id="UP000664795"/>
    </source>
</evidence>
<protein>
    <recommendedName>
        <fullName evidence="4">DUF1648 domain-containing protein</fullName>
    </recommendedName>
</protein>
<keyword evidence="1" id="KW-1133">Transmembrane helix</keyword>
<feature type="transmembrane region" description="Helical" evidence="1">
    <location>
        <begin position="99"/>
        <end position="128"/>
    </location>
</feature>
<evidence type="ECO:0000256" key="1">
    <source>
        <dbReference type="SAM" id="Phobius"/>
    </source>
</evidence>
<evidence type="ECO:0008006" key="4">
    <source>
        <dbReference type="Google" id="ProtNLM"/>
    </source>
</evidence>
<dbReference type="AlphaFoldDB" id="A0A939G5P3"/>
<keyword evidence="1" id="KW-0472">Membrane</keyword>